<sequence>MFAVPTAYSLMTQNSKRQSRLVRYQLRTLILIVAVAAVALAIARPLFDWLDSTPLPQAVAQFNDQISDTVKVDSTLLDENAVLQAIQSTLSLGNTPEHVTTLLKKIQSSHRLPRNTFFDHDVYYKGSTPGEPPIECLGVTLVLPSGPDERFRLPVIEIENGFLVE</sequence>
<dbReference type="HOGENOM" id="CLU_1609479_0_0_0"/>
<dbReference type="OrthoDB" id="9876731at2"/>
<dbReference type="KEGG" id="rba:RB41"/>
<evidence type="ECO:0000313" key="1">
    <source>
        <dbReference type="EMBL" id="CAD71354.1"/>
    </source>
</evidence>
<keyword evidence="2" id="KW-1185">Reference proteome</keyword>
<reference evidence="1 2" key="1">
    <citation type="journal article" date="2003" name="Proc. Natl. Acad. Sci. U.S.A.">
        <title>Complete genome sequence of the marine planctomycete Pirellula sp. strain 1.</title>
        <authorList>
            <person name="Gloeckner F.O."/>
            <person name="Kube M."/>
            <person name="Bauer M."/>
            <person name="Teeling H."/>
            <person name="Lombardot T."/>
            <person name="Ludwig W."/>
            <person name="Gade D."/>
            <person name="Beck A."/>
            <person name="Borzym K."/>
            <person name="Heitmann K."/>
            <person name="Rabus R."/>
            <person name="Schlesner H."/>
            <person name="Amann R."/>
            <person name="Reinhardt R."/>
        </authorList>
    </citation>
    <scope>NUCLEOTIDE SEQUENCE [LARGE SCALE GENOMIC DNA]</scope>
    <source>
        <strain evidence="2">DSM 10527 / NCIMB 13988 / SH1</strain>
    </source>
</reference>
<accession>Q7UZC9</accession>
<proteinExistence type="predicted"/>
<evidence type="ECO:0000313" key="2">
    <source>
        <dbReference type="Proteomes" id="UP000001025"/>
    </source>
</evidence>
<dbReference type="AlphaFoldDB" id="Q7UZC9"/>
<dbReference type="InParanoid" id="Q7UZC9"/>
<organism evidence="1 2">
    <name type="scientific">Rhodopirellula baltica (strain DSM 10527 / NCIMB 13988 / SH1)</name>
    <dbReference type="NCBI Taxonomy" id="243090"/>
    <lineage>
        <taxon>Bacteria</taxon>
        <taxon>Pseudomonadati</taxon>
        <taxon>Planctomycetota</taxon>
        <taxon>Planctomycetia</taxon>
        <taxon>Pirellulales</taxon>
        <taxon>Pirellulaceae</taxon>
        <taxon>Rhodopirellula</taxon>
    </lineage>
</organism>
<protein>
    <submittedName>
        <fullName evidence="1">Uncharacterized protein</fullName>
    </submittedName>
</protein>
<dbReference type="EMBL" id="BX294133">
    <property type="protein sequence ID" value="CAD71354.1"/>
    <property type="molecule type" value="Genomic_DNA"/>
</dbReference>
<dbReference type="Proteomes" id="UP000001025">
    <property type="component" value="Chromosome"/>
</dbReference>
<name>Q7UZC9_RHOBA</name>
<gene>
    <name evidence="1" type="ordered locus">RB41</name>
</gene>
<dbReference type="EnsemblBacteria" id="CAD71354">
    <property type="protein sequence ID" value="CAD71354"/>
    <property type="gene ID" value="RB41"/>
</dbReference>
<dbReference type="STRING" id="243090.RB41"/>